<sequence length="221" mass="25597" precursor="true">MIYLQRLNDMKVLLLGIMLFLAGNNLIAQKPFSGVLKYKASITIPDTNVVYKTWGVTIYTNDTVVRLETETDQFGVQVYIRNIQLNKAYLLLELDGNKYAIQTDLTKKSDSISRGYTVKKKFGSKKIAGVKARKYFVKDDNTVGFYCYFAKKMNGKFLQVYPEVKTLAVDYYIPSEDGLIHYELIEKKDEVVNRDLFGIPSDYKRISFEEFMHVFYSTNEQ</sequence>
<dbReference type="Proteomes" id="UP000007463">
    <property type="component" value="Chromosome"/>
</dbReference>
<name>F2IFR4_FLUTR</name>
<evidence type="ECO:0000313" key="2">
    <source>
        <dbReference type="Proteomes" id="UP000007463"/>
    </source>
</evidence>
<reference evidence="2" key="2">
    <citation type="submission" date="2011-02" db="EMBL/GenBank/DDBJ databases">
        <title>The complete genome of Fluviicola taffensis DSM 16823.</title>
        <authorList>
            <consortium name="US DOE Joint Genome Institute (JGI-PGF)"/>
            <person name="Lucas S."/>
            <person name="Copeland A."/>
            <person name="Lapidus A."/>
            <person name="Bruce D."/>
            <person name="Goodwin L."/>
            <person name="Pitluck S."/>
            <person name="Kyrpides N."/>
            <person name="Mavromatis K."/>
            <person name="Ivanova N."/>
            <person name="Mikhailova N."/>
            <person name="Pagani I."/>
            <person name="Chertkov O."/>
            <person name="Detter J.C."/>
            <person name="Han C."/>
            <person name="Tapia R."/>
            <person name="Land M."/>
            <person name="Hauser L."/>
            <person name="Markowitz V."/>
            <person name="Cheng J.-F."/>
            <person name="Hugenholtz P."/>
            <person name="Woyke T."/>
            <person name="Wu D."/>
            <person name="Tindall B."/>
            <person name="Pomrenke H.G."/>
            <person name="Brambilla E."/>
            <person name="Klenk H.-P."/>
            <person name="Eisen J.A."/>
        </authorList>
    </citation>
    <scope>NUCLEOTIDE SEQUENCE [LARGE SCALE GENOMIC DNA]</scope>
    <source>
        <strain evidence="2">DSM 16823 / RW262 / RW262</strain>
    </source>
</reference>
<protein>
    <recommendedName>
        <fullName evidence="3">DUF4412 domain-containing protein</fullName>
    </recommendedName>
</protein>
<accession>F2IFR4</accession>
<reference evidence="1 2" key="1">
    <citation type="journal article" date="2011" name="Stand. Genomic Sci.">
        <title>Complete genome sequence of the gliding freshwater bacterium Fluviicola taffensis type strain (RW262).</title>
        <authorList>
            <person name="Woyke T."/>
            <person name="Chertkov O."/>
            <person name="Lapidus A."/>
            <person name="Nolan M."/>
            <person name="Lucas S."/>
            <person name="Del Rio T.G."/>
            <person name="Tice H."/>
            <person name="Cheng J.F."/>
            <person name="Tapia R."/>
            <person name="Han C."/>
            <person name="Goodwin L."/>
            <person name="Pitluck S."/>
            <person name="Liolios K."/>
            <person name="Pagani I."/>
            <person name="Ivanova N."/>
            <person name="Huntemann M."/>
            <person name="Mavromatis K."/>
            <person name="Mikhailova N."/>
            <person name="Pati A."/>
            <person name="Chen A."/>
            <person name="Palaniappan K."/>
            <person name="Land M."/>
            <person name="Hauser L."/>
            <person name="Brambilla E.M."/>
            <person name="Rohde M."/>
            <person name="Mwirichia R."/>
            <person name="Sikorski J."/>
            <person name="Tindall B.J."/>
            <person name="Goker M."/>
            <person name="Bristow J."/>
            <person name="Eisen J.A."/>
            <person name="Markowitz V."/>
            <person name="Hugenholtz P."/>
            <person name="Klenk H.P."/>
            <person name="Kyrpides N.C."/>
        </authorList>
    </citation>
    <scope>NUCLEOTIDE SEQUENCE [LARGE SCALE GENOMIC DNA]</scope>
    <source>
        <strain evidence="2">DSM 16823 / RW262 / RW262</strain>
    </source>
</reference>
<dbReference type="KEGG" id="fte:Fluta_0517"/>
<evidence type="ECO:0008006" key="3">
    <source>
        <dbReference type="Google" id="ProtNLM"/>
    </source>
</evidence>
<evidence type="ECO:0000313" key="1">
    <source>
        <dbReference type="EMBL" id="AEA42522.1"/>
    </source>
</evidence>
<dbReference type="STRING" id="755732.Fluta_0517"/>
<proteinExistence type="predicted"/>
<dbReference type="AlphaFoldDB" id="F2IFR4"/>
<keyword evidence="2" id="KW-1185">Reference proteome</keyword>
<gene>
    <name evidence="1" type="ordered locus">Fluta_0517</name>
</gene>
<dbReference type="HOGENOM" id="CLU_1249096_0_0_10"/>
<dbReference type="EMBL" id="CP002542">
    <property type="protein sequence ID" value="AEA42522.1"/>
    <property type="molecule type" value="Genomic_DNA"/>
</dbReference>
<organism evidence="1 2">
    <name type="scientific">Fluviicola taffensis (strain DSM 16823 / NCIMB 13979 / RW262)</name>
    <dbReference type="NCBI Taxonomy" id="755732"/>
    <lineage>
        <taxon>Bacteria</taxon>
        <taxon>Pseudomonadati</taxon>
        <taxon>Bacteroidota</taxon>
        <taxon>Flavobacteriia</taxon>
        <taxon>Flavobacteriales</taxon>
        <taxon>Crocinitomicaceae</taxon>
        <taxon>Fluviicola</taxon>
    </lineage>
</organism>